<evidence type="ECO:0000256" key="6">
    <source>
        <dbReference type="ARBA" id="ARBA00022968"/>
    </source>
</evidence>
<keyword evidence="5" id="KW-0808">Transferase</keyword>
<proteinExistence type="inferred from homology"/>
<evidence type="ECO:0000256" key="1">
    <source>
        <dbReference type="ARBA" id="ARBA00001936"/>
    </source>
</evidence>
<dbReference type="Ensembl" id="ENSCAFT00000104066.1">
    <property type="protein sequence ID" value="ENSCAFP00000071379.1"/>
    <property type="gene ID" value="ENSCAFG00000056003.1"/>
</dbReference>
<feature type="binding site" evidence="7">
    <location>
        <begin position="208"/>
        <end position="210"/>
    </location>
    <ligand>
        <name>UDP-N-acetyl-alpha-D-galactosamine</name>
        <dbReference type="ChEBI" id="CHEBI:67138"/>
    </ligand>
</feature>
<dbReference type="SUPFAM" id="SSF53448">
    <property type="entry name" value="Nucleotide-diphospho-sugar transferases"/>
    <property type="match status" value="1"/>
</dbReference>
<keyword evidence="6" id="KW-0812">Transmembrane</keyword>
<gene>
    <name evidence="8" type="primary">LOC119880300</name>
</gene>
<dbReference type="InterPro" id="IPR029044">
    <property type="entry name" value="Nucleotide-diphossugar_trans"/>
</dbReference>
<evidence type="ECO:0000256" key="5">
    <source>
        <dbReference type="ARBA" id="ARBA00022679"/>
    </source>
</evidence>
<evidence type="ECO:0000313" key="9">
    <source>
        <dbReference type="Proteomes" id="UP000002254"/>
    </source>
</evidence>
<evidence type="ECO:0000256" key="4">
    <source>
        <dbReference type="ARBA" id="ARBA00022676"/>
    </source>
</evidence>
<evidence type="ECO:0000256" key="7">
    <source>
        <dbReference type="PIRSR" id="PIRSR605076-2"/>
    </source>
</evidence>
<dbReference type="PANTHER" id="PTHR10462:SF55">
    <property type="entry name" value="HISTO-BLOOD GROUP ABO SYSTEM TRANSFERASE 1"/>
    <property type="match status" value="1"/>
</dbReference>
<evidence type="ECO:0000256" key="2">
    <source>
        <dbReference type="ARBA" id="ARBA00004606"/>
    </source>
</evidence>
<reference evidence="8" key="2">
    <citation type="submission" date="2025-08" db="UniProtKB">
        <authorList>
            <consortium name="Ensembl"/>
        </authorList>
    </citation>
    <scope>IDENTIFICATION</scope>
</reference>
<keyword evidence="6" id="KW-0735">Signal-anchor</keyword>
<dbReference type="GO" id="GO:0016020">
    <property type="term" value="C:membrane"/>
    <property type="evidence" value="ECO:0007669"/>
    <property type="project" value="UniProtKB-SubCell"/>
</dbReference>
<protein>
    <submittedName>
        <fullName evidence="8">Uncharacterized protein</fullName>
    </submittedName>
</protein>
<dbReference type="PANTHER" id="PTHR10462">
    <property type="entry name" value="GLYCOSYLTRANSFERASE-RELATED"/>
    <property type="match status" value="1"/>
</dbReference>
<dbReference type="Gene3D" id="3.90.550.10">
    <property type="entry name" value="Spore Coat Polysaccharide Biosynthesis Protein SpsA, Chain A"/>
    <property type="match status" value="1"/>
</dbReference>
<reference evidence="8 9" key="1">
    <citation type="journal article" date="2005" name="Nature">
        <title>Genome sequence, comparative analysis and haplotype structure of the domestic dog.</title>
        <authorList>
            <consortium name="Broad Sequencing Platform"/>
            <person name="Lindblad-Toh K."/>
            <person name="Wade C.M."/>
            <person name="Mikkelsen T.S."/>
            <person name="Karlsson E.K."/>
            <person name="Jaffe D.B."/>
            <person name="Kamal M."/>
            <person name="Clamp M."/>
            <person name="Chang J.L."/>
            <person name="Kulbokas E.J. III"/>
            <person name="Zody M.C."/>
            <person name="Mauceli E."/>
            <person name="Xie X."/>
            <person name="Breen M."/>
            <person name="Wayne R.K."/>
            <person name="Ostrander E.A."/>
            <person name="Ponting C.P."/>
            <person name="Galibert F."/>
            <person name="Smith D.R."/>
            <person name="DeJong P.J."/>
            <person name="Kirkness E."/>
            <person name="Alvarez P."/>
            <person name="Biagi T."/>
            <person name="Brockman W."/>
            <person name="Butler J."/>
            <person name="Chin C.W."/>
            <person name="Cook A."/>
            <person name="Cuff J."/>
            <person name="Daly M.J."/>
            <person name="DeCaprio D."/>
            <person name="Gnerre S."/>
            <person name="Grabherr M."/>
            <person name="Kellis M."/>
            <person name="Kleber M."/>
            <person name="Bardeleben C."/>
            <person name="Goodstadt L."/>
            <person name="Heger A."/>
            <person name="Hitte C."/>
            <person name="Kim L."/>
            <person name="Koepfli K.P."/>
            <person name="Parker H.G."/>
            <person name="Pollinger J.P."/>
            <person name="Searle S.M."/>
            <person name="Sutter N.B."/>
            <person name="Thomas R."/>
            <person name="Webber C."/>
            <person name="Baldwin J."/>
            <person name="Abebe A."/>
            <person name="Abouelleil A."/>
            <person name="Aftuck L."/>
            <person name="Ait-Zahra M."/>
            <person name="Aldredge T."/>
            <person name="Allen N."/>
            <person name="An P."/>
            <person name="Anderson S."/>
            <person name="Antoine C."/>
            <person name="Arachchi H."/>
            <person name="Aslam A."/>
            <person name="Ayotte L."/>
            <person name="Bachantsang P."/>
            <person name="Barry A."/>
            <person name="Bayul T."/>
            <person name="Benamara M."/>
            <person name="Berlin A."/>
            <person name="Bessette D."/>
            <person name="Blitshteyn B."/>
            <person name="Bloom T."/>
            <person name="Blye J."/>
            <person name="Boguslavskiy L."/>
            <person name="Bonnet C."/>
            <person name="Boukhgalter B."/>
            <person name="Brown A."/>
            <person name="Cahill P."/>
            <person name="Calixte N."/>
            <person name="Camarata J."/>
            <person name="Cheshatsang Y."/>
            <person name="Chu J."/>
            <person name="Citroen M."/>
            <person name="Collymore A."/>
            <person name="Cooke P."/>
            <person name="Dawoe T."/>
            <person name="Daza R."/>
            <person name="Decktor K."/>
            <person name="DeGray S."/>
            <person name="Dhargay N."/>
            <person name="Dooley K."/>
            <person name="Dooley K."/>
            <person name="Dorje P."/>
            <person name="Dorjee K."/>
            <person name="Dorris L."/>
            <person name="Duffey N."/>
            <person name="Dupes A."/>
            <person name="Egbiremolen O."/>
            <person name="Elong R."/>
            <person name="Falk J."/>
            <person name="Farina A."/>
            <person name="Faro S."/>
            <person name="Ferguson D."/>
            <person name="Ferreira P."/>
            <person name="Fisher S."/>
            <person name="FitzGerald M."/>
            <person name="Foley K."/>
            <person name="Foley C."/>
            <person name="Franke A."/>
            <person name="Friedrich D."/>
            <person name="Gage D."/>
            <person name="Garber M."/>
            <person name="Gearin G."/>
            <person name="Giannoukos G."/>
            <person name="Goode T."/>
            <person name="Goyette A."/>
            <person name="Graham J."/>
            <person name="Grandbois E."/>
            <person name="Gyaltsen K."/>
            <person name="Hafez N."/>
            <person name="Hagopian D."/>
            <person name="Hagos B."/>
            <person name="Hall J."/>
            <person name="Healy C."/>
            <person name="Hegarty R."/>
            <person name="Honan T."/>
            <person name="Horn A."/>
            <person name="Houde N."/>
            <person name="Hughes L."/>
            <person name="Hunnicutt L."/>
            <person name="Husby M."/>
            <person name="Jester B."/>
            <person name="Jones C."/>
            <person name="Kamat A."/>
            <person name="Kanga B."/>
            <person name="Kells C."/>
            <person name="Khazanovich D."/>
            <person name="Kieu A.C."/>
            <person name="Kisner P."/>
            <person name="Kumar M."/>
            <person name="Lance K."/>
            <person name="Landers T."/>
            <person name="Lara M."/>
            <person name="Lee W."/>
            <person name="Leger J.P."/>
            <person name="Lennon N."/>
            <person name="Leuper L."/>
            <person name="LeVine S."/>
            <person name="Liu J."/>
            <person name="Liu X."/>
            <person name="Lokyitsang Y."/>
            <person name="Lokyitsang T."/>
            <person name="Lui A."/>
            <person name="Macdonald J."/>
            <person name="Major J."/>
            <person name="Marabella R."/>
            <person name="Maru K."/>
            <person name="Matthews C."/>
            <person name="McDonough S."/>
            <person name="Mehta T."/>
            <person name="Meldrim J."/>
            <person name="Melnikov A."/>
            <person name="Meneus L."/>
            <person name="Mihalev A."/>
            <person name="Mihova T."/>
            <person name="Miller K."/>
            <person name="Mittelman R."/>
            <person name="Mlenga V."/>
            <person name="Mulrain L."/>
            <person name="Munson G."/>
            <person name="Navidi A."/>
            <person name="Naylor J."/>
            <person name="Nguyen T."/>
            <person name="Nguyen N."/>
            <person name="Nguyen C."/>
            <person name="Nguyen T."/>
            <person name="Nicol R."/>
            <person name="Norbu N."/>
            <person name="Norbu C."/>
            <person name="Novod N."/>
            <person name="Nyima T."/>
            <person name="Olandt P."/>
            <person name="O'Neill B."/>
            <person name="O'Neill K."/>
            <person name="Osman S."/>
            <person name="Oyono L."/>
            <person name="Patti C."/>
            <person name="Perrin D."/>
            <person name="Phunkhang P."/>
            <person name="Pierre F."/>
            <person name="Priest M."/>
            <person name="Rachupka A."/>
            <person name="Raghuraman S."/>
            <person name="Rameau R."/>
            <person name="Ray V."/>
            <person name="Raymond C."/>
            <person name="Rege F."/>
            <person name="Rise C."/>
            <person name="Rogers J."/>
            <person name="Rogov P."/>
            <person name="Sahalie J."/>
            <person name="Settipalli S."/>
            <person name="Sharpe T."/>
            <person name="Shea T."/>
            <person name="Sheehan M."/>
            <person name="Sherpa N."/>
            <person name="Shi J."/>
            <person name="Shih D."/>
            <person name="Sloan J."/>
            <person name="Smith C."/>
            <person name="Sparrow T."/>
            <person name="Stalker J."/>
            <person name="Stange-Thomann N."/>
            <person name="Stavropoulos S."/>
            <person name="Stone C."/>
            <person name="Stone S."/>
            <person name="Sykes S."/>
            <person name="Tchuinga P."/>
            <person name="Tenzing P."/>
            <person name="Tesfaye S."/>
            <person name="Thoulutsang D."/>
            <person name="Thoulutsang Y."/>
            <person name="Topham K."/>
            <person name="Topping I."/>
            <person name="Tsamla T."/>
            <person name="Vassiliev H."/>
            <person name="Venkataraman V."/>
            <person name="Vo A."/>
            <person name="Wangchuk T."/>
            <person name="Wangdi T."/>
            <person name="Weiand M."/>
            <person name="Wilkinson J."/>
            <person name="Wilson A."/>
            <person name="Yadav S."/>
            <person name="Yang S."/>
            <person name="Yang X."/>
            <person name="Young G."/>
            <person name="Yu Q."/>
            <person name="Zainoun J."/>
            <person name="Zembek L."/>
            <person name="Zimmer A."/>
            <person name="Lander E.S."/>
        </authorList>
    </citation>
    <scope>NUCLEOTIDE SEQUENCE [LARGE SCALE GENOMIC DNA]</scope>
    <source>
        <strain evidence="8">Boxer</strain>
    </source>
</reference>
<name>A0A8P0PLG7_CANLF</name>
<keyword evidence="4" id="KW-0328">Glycosyltransferase</keyword>
<feature type="binding site" evidence="7">
    <location>
        <position position="213"/>
    </location>
    <ligand>
        <name>UDP-N-acetyl-alpha-D-galactosamine</name>
        <dbReference type="ChEBI" id="CHEBI:67138"/>
    </ligand>
</feature>
<evidence type="ECO:0000313" key="8">
    <source>
        <dbReference type="Ensembl" id="ENSCAFP00000071379.1"/>
    </source>
</evidence>
<dbReference type="GO" id="GO:0016758">
    <property type="term" value="F:hexosyltransferase activity"/>
    <property type="evidence" value="ECO:0007669"/>
    <property type="project" value="InterPro"/>
</dbReference>
<evidence type="ECO:0000256" key="3">
    <source>
        <dbReference type="ARBA" id="ARBA00010413"/>
    </source>
</evidence>
<accession>A0A8P0PLG7</accession>
<dbReference type="Proteomes" id="UP000002254">
    <property type="component" value="Chromosome 9"/>
</dbReference>
<dbReference type="InterPro" id="IPR005076">
    <property type="entry name" value="Glyco_trans_6"/>
</dbReference>
<comment type="cofactor">
    <cofactor evidence="1">
        <name>Mn(2+)</name>
        <dbReference type="ChEBI" id="CHEBI:29035"/>
    </cofactor>
</comment>
<sequence>MGLPQLPTPARPGRTGSLLRFLPPRGLDPGRRQDFVPWAGLALSLRSEWHLASELCPPPPAPASVPRAPGFRDSRGAMDPRGCWGKSASPWLCGFLLFAACLGFYSNIFNLIPGWGQRRESERQEAGPVIPQRMLETRQCSDRDSHPDPCRVPKVPRMLYPNVQLLKPKRADVLVLTPWFAPIVWEGVFDSAILDAQFRNTTIGLTVFAIKKYVVFLELFLQTAEKHFMVGHRVIYYVFTDRRRCAPCAPCGREADRGPRGAKLCPLAGGVHAPHGDDQQFLTAALPP</sequence>
<dbReference type="GO" id="GO:0005975">
    <property type="term" value="P:carbohydrate metabolic process"/>
    <property type="evidence" value="ECO:0007669"/>
    <property type="project" value="InterPro"/>
</dbReference>
<comment type="subcellular location">
    <subcellularLocation>
        <location evidence="2">Membrane</location>
        <topology evidence="2">Single-pass type II membrane protein</topology>
    </subcellularLocation>
</comment>
<dbReference type="AlphaFoldDB" id="A0A8P0PLG7"/>
<comment type="similarity">
    <text evidence="3">Belongs to the glycosyltransferase 6 family.</text>
</comment>
<organism evidence="8 9">
    <name type="scientific">Canis lupus familiaris</name>
    <name type="common">Dog</name>
    <name type="synonym">Canis familiaris</name>
    <dbReference type="NCBI Taxonomy" id="9615"/>
    <lineage>
        <taxon>Eukaryota</taxon>
        <taxon>Metazoa</taxon>
        <taxon>Chordata</taxon>
        <taxon>Craniata</taxon>
        <taxon>Vertebrata</taxon>
        <taxon>Euteleostomi</taxon>
        <taxon>Mammalia</taxon>
        <taxon>Eutheria</taxon>
        <taxon>Laurasiatheria</taxon>
        <taxon>Carnivora</taxon>
        <taxon>Caniformia</taxon>
        <taxon>Canidae</taxon>
        <taxon>Canis</taxon>
    </lineage>
</organism>
<dbReference type="Pfam" id="PF03414">
    <property type="entry name" value="Glyco_transf_6"/>
    <property type="match status" value="1"/>
</dbReference>